<feature type="region of interest" description="Disordered" evidence="1">
    <location>
        <begin position="1"/>
        <end position="32"/>
    </location>
</feature>
<evidence type="ECO:0000313" key="3">
    <source>
        <dbReference type="Proteomes" id="UP000643279"/>
    </source>
</evidence>
<evidence type="ECO:0000313" key="2">
    <source>
        <dbReference type="EMBL" id="GGH93218.1"/>
    </source>
</evidence>
<gene>
    <name evidence="2" type="ORF">GCM10007170_13580</name>
</gene>
<name>A0ABQ2ALE2_9MICC</name>
<organism evidence="2 3">
    <name type="scientific">Arthrobacter liuii</name>
    <dbReference type="NCBI Taxonomy" id="1476996"/>
    <lineage>
        <taxon>Bacteria</taxon>
        <taxon>Bacillati</taxon>
        <taxon>Actinomycetota</taxon>
        <taxon>Actinomycetes</taxon>
        <taxon>Micrococcales</taxon>
        <taxon>Micrococcaceae</taxon>
        <taxon>Arthrobacter</taxon>
    </lineage>
</organism>
<reference evidence="3" key="1">
    <citation type="journal article" date="2019" name="Int. J. Syst. Evol. Microbiol.">
        <title>The Global Catalogue of Microorganisms (GCM) 10K type strain sequencing project: providing services to taxonomists for standard genome sequencing and annotation.</title>
        <authorList>
            <consortium name="The Broad Institute Genomics Platform"/>
            <consortium name="The Broad Institute Genome Sequencing Center for Infectious Disease"/>
            <person name="Wu L."/>
            <person name="Ma J."/>
        </authorList>
    </citation>
    <scope>NUCLEOTIDE SEQUENCE [LARGE SCALE GENOMIC DNA]</scope>
    <source>
        <strain evidence="3">CGMCC 1.12778</strain>
    </source>
</reference>
<evidence type="ECO:0000256" key="1">
    <source>
        <dbReference type="SAM" id="MobiDB-lite"/>
    </source>
</evidence>
<dbReference type="Proteomes" id="UP000643279">
    <property type="component" value="Unassembled WGS sequence"/>
</dbReference>
<dbReference type="EMBL" id="BMFW01000004">
    <property type="protein sequence ID" value="GGH93218.1"/>
    <property type="molecule type" value="Genomic_DNA"/>
</dbReference>
<proteinExistence type="predicted"/>
<comment type="caution">
    <text evidence="2">The sequence shown here is derived from an EMBL/GenBank/DDBJ whole genome shotgun (WGS) entry which is preliminary data.</text>
</comment>
<sequence length="118" mass="13056">MSVTATNPEHPKAKKHEPQQCGEDVGGGQDQEFGAWGWVQIHRVQDQQCRGRNSPRQKEDHKALELLGKQLHWAANAEGEPPVRGSVANGRQQQGKEIGLLCAKGSLENQIQQCERKG</sequence>
<protein>
    <submittedName>
        <fullName evidence="2">Uncharacterized protein</fullName>
    </submittedName>
</protein>
<keyword evidence="3" id="KW-1185">Reference proteome</keyword>
<accession>A0ABQ2ALE2</accession>